<evidence type="ECO:0000313" key="3">
    <source>
        <dbReference type="Proteomes" id="UP000241074"/>
    </source>
</evidence>
<dbReference type="EMBL" id="CP027860">
    <property type="protein sequence ID" value="AVP97770.1"/>
    <property type="molecule type" value="Genomic_DNA"/>
</dbReference>
<feature type="chain" id="PRO_5015115792" description="YtkA-like domain-containing protein" evidence="1">
    <location>
        <begin position="22"/>
        <end position="134"/>
    </location>
</feature>
<dbReference type="Proteomes" id="UP000241074">
    <property type="component" value="Chromosome"/>
</dbReference>
<organism evidence="2 3">
    <name type="scientific">Ahniella affigens</name>
    <dbReference type="NCBI Taxonomy" id="2021234"/>
    <lineage>
        <taxon>Bacteria</taxon>
        <taxon>Pseudomonadati</taxon>
        <taxon>Pseudomonadota</taxon>
        <taxon>Gammaproteobacteria</taxon>
        <taxon>Lysobacterales</taxon>
        <taxon>Rhodanobacteraceae</taxon>
        <taxon>Ahniella</taxon>
    </lineage>
</organism>
<evidence type="ECO:0000313" key="2">
    <source>
        <dbReference type="EMBL" id="AVP97770.1"/>
    </source>
</evidence>
<gene>
    <name evidence="2" type="ORF">C7S18_11430</name>
</gene>
<dbReference type="OrthoDB" id="6008970at2"/>
<dbReference type="AlphaFoldDB" id="A0A2P1PSG4"/>
<dbReference type="KEGG" id="xba:C7S18_11430"/>
<dbReference type="RefSeq" id="WP_106891691.1">
    <property type="nucleotide sequence ID" value="NZ_CP027860.1"/>
</dbReference>
<feature type="signal peptide" evidence="1">
    <location>
        <begin position="1"/>
        <end position="21"/>
    </location>
</feature>
<accession>A0A2P1PSG4</accession>
<proteinExistence type="predicted"/>
<keyword evidence="3" id="KW-1185">Reference proteome</keyword>
<evidence type="ECO:0000256" key="1">
    <source>
        <dbReference type="SAM" id="SignalP"/>
    </source>
</evidence>
<protein>
    <recommendedName>
        <fullName evidence="4">YtkA-like domain-containing protein</fullName>
    </recommendedName>
</protein>
<sequence>MHVLQKLLFVTLMGFASSALAVGIESVSLHLDDEGEAGEEVRVFAKADQVQHFEIALDETKLGSHTFVVEFWAVDTSAGQNIKVSQFESGALIANTISAKVSLPREWPTGSYRLDVKMDGQTIGSHDYEVIEGE</sequence>
<evidence type="ECO:0008006" key="4">
    <source>
        <dbReference type="Google" id="ProtNLM"/>
    </source>
</evidence>
<reference evidence="2 3" key="2">
    <citation type="submission" date="2018-03" db="EMBL/GenBank/DDBJ databases">
        <authorList>
            <person name="Keele B.F."/>
        </authorList>
    </citation>
    <scope>NUCLEOTIDE SEQUENCE [LARGE SCALE GENOMIC DNA]</scope>
    <source>
        <strain evidence="2 3">D13</strain>
    </source>
</reference>
<name>A0A2P1PSG4_9GAMM</name>
<reference evidence="2 3" key="1">
    <citation type="submission" date="2018-03" db="EMBL/GenBank/DDBJ databases">
        <title>Ahniella affigens gen. nov., sp. nov., a gammaproteobacterium isolated from sandy soil near a stream.</title>
        <authorList>
            <person name="Ko Y."/>
            <person name="Kim J.-H."/>
        </authorList>
    </citation>
    <scope>NUCLEOTIDE SEQUENCE [LARGE SCALE GENOMIC DNA]</scope>
    <source>
        <strain evidence="2 3">D13</strain>
    </source>
</reference>
<keyword evidence="1" id="KW-0732">Signal</keyword>